<comment type="caution">
    <text evidence="3">The sequence shown here is derived from an EMBL/GenBank/DDBJ whole genome shotgun (WGS) entry which is preliminary data.</text>
</comment>
<gene>
    <name evidence="3" type="ORF">A2960_03185</name>
</gene>
<dbReference type="PANTHER" id="PTHR12526">
    <property type="entry name" value="GLYCOSYLTRANSFERASE"/>
    <property type="match status" value="1"/>
</dbReference>
<evidence type="ECO:0000259" key="2">
    <source>
        <dbReference type="Pfam" id="PF13439"/>
    </source>
</evidence>
<dbReference type="CDD" id="cd03801">
    <property type="entry name" value="GT4_PimA-like"/>
    <property type="match status" value="1"/>
</dbReference>
<dbReference type="GO" id="GO:0016757">
    <property type="term" value="F:glycosyltransferase activity"/>
    <property type="evidence" value="ECO:0007669"/>
    <property type="project" value="InterPro"/>
</dbReference>
<dbReference type="PANTHER" id="PTHR12526:SF635">
    <property type="entry name" value="GLYCOSYL TRANSFERASE GROUP 1"/>
    <property type="match status" value="1"/>
</dbReference>
<dbReference type="Gene3D" id="3.40.50.2000">
    <property type="entry name" value="Glycogen Phosphorylase B"/>
    <property type="match status" value="2"/>
</dbReference>
<feature type="domain" description="Glycosyltransferase subfamily 4-like N-terminal" evidence="2">
    <location>
        <begin position="15"/>
        <end position="162"/>
    </location>
</feature>
<feature type="domain" description="Glycosyl transferase family 1" evidence="1">
    <location>
        <begin position="202"/>
        <end position="365"/>
    </location>
</feature>
<dbReference type="SUPFAM" id="SSF53756">
    <property type="entry name" value="UDP-Glycosyltransferase/glycogen phosphorylase"/>
    <property type="match status" value="1"/>
</dbReference>
<accession>A0A1F6AR87</accession>
<dbReference type="AlphaFoldDB" id="A0A1F6AR87"/>
<proteinExistence type="predicted"/>
<dbReference type="InterPro" id="IPR001296">
    <property type="entry name" value="Glyco_trans_1"/>
</dbReference>
<dbReference type="Pfam" id="PF13439">
    <property type="entry name" value="Glyco_transf_4"/>
    <property type="match status" value="1"/>
</dbReference>
<dbReference type="Proteomes" id="UP000176609">
    <property type="component" value="Unassembled WGS sequence"/>
</dbReference>
<sequence>MKILFSLTYYTPYVSGLTLYVKRLAEALAKKSYQVSVISFQYRKDLKLEEEINKVRIIRIQPLFRISKGFFSLNWLLRNVREVKLSDIVVINLPQFEGIVPAILAKIFNKKLICIYHCEVVLPNGFLNKLAQTCLNWSNYLTLFFSDQVITYTGDYAGHSKILPRFSDKTRYIYPPILAPKVDKRVQKVIRGKLGSDLKRVKGLTLIGIAARLAAEKGIEYVLESIPILSSKFKVQSSKLREPGIKIVIAGPEDPVGEERYREKINHLVEKYKDYVVFIGELKEEEMGSFYSLLDVLVLPSINSTEAFGMVQVEAMMMGIPVVATDLPGVRVPIQKTGMGRIVPIKNSEKLAEAIIEILRNKNKYIKDKEFIKKEFSLEKTIEFYKKLLSL</sequence>
<evidence type="ECO:0008006" key="5">
    <source>
        <dbReference type="Google" id="ProtNLM"/>
    </source>
</evidence>
<evidence type="ECO:0000313" key="4">
    <source>
        <dbReference type="Proteomes" id="UP000176609"/>
    </source>
</evidence>
<name>A0A1F6AR87_9BACT</name>
<dbReference type="InterPro" id="IPR028098">
    <property type="entry name" value="Glyco_trans_4-like_N"/>
</dbReference>
<protein>
    <recommendedName>
        <fullName evidence="5">Glycosyl transferase family 1 domain-containing protein</fullName>
    </recommendedName>
</protein>
<evidence type="ECO:0000259" key="1">
    <source>
        <dbReference type="Pfam" id="PF00534"/>
    </source>
</evidence>
<dbReference type="EMBL" id="MFJR01000006">
    <property type="protein sequence ID" value="OGG27191.1"/>
    <property type="molecule type" value="Genomic_DNA"/>
</dbReference>
<reference evidence="3 4" key="1">
    <citation type="journal article" date="2016" name="Nat. Commun.">
        <title>Thousands of microbial genomes shed light on interconnected biogeochemical processes in an aquifer system.</title>
        <authorList>
            <person name="Anantharaman K."/>
            <person name="Brown C.T."/>
            <person name="Hug L.A."/>
            <person name="Sharon I."/>
            <person name="Castelle C.J."/>
            <person name="Probst A.J."/>
            <person name="Thomas B.C."/>
            <person name="Singh A."/>
            <person name="Wilkins M.J."/>
            <person name="Karaoz U."/>
            <person name="Brodie E.L."/>
            <person name="Williams K.H."/>
            <person name="Hubbard S.S."/>
            <person name="Banfield J.F."/>
        </authorList>
    </citation>
    <scope>NUCLEOTIDE SEQUENCE [LARGE SCALE GENOMIC DNA]</scope>
</reference>
<dbReference type="Pfam" id="PF00534">
    <property type="entry name" value="Glycos_transf_1"/>
    <property type="match status" value="1"/>
</dbReference>
<evidence type="ECO:0000313" key="3">
    <source>
        <dbReference type="EMBL" id="OGG27191.1"/>
    </source>
</evidence>
<organism evidence="3 4">
    <name type="scientific">Candidatus Gottesmanbacteria bacterium RIFCSPLOWO2_01_FULL_39_12b</name>
    <dbReference type="NCBI Taxonomy" id="1798388"/>
    <lineage>
        <taxon>Bacteria</taxon>
        <taxon>Candidatus Gottesmaniibacteriota</taxon>
    </lineage>
</organism>